<evidence type="ECO:0000313" key="2">
    <source>
        <dbReference type="EMBL" id="OMH23578.1"/>
    </source>
</evidence>
<gene>
    <name evidence="2" type="ORF">BKD30_11720</name>
</gene>
<evidence type="ECO:0000256" key="1">
    <source>
        <dbReference type="SAM" id="MobiDB-lite"/>
    </source>
</evidence>
<feature type="compositionally biased region" description="Basic and acidic residues" evidence="1">
    <location>
        <begin position="89"/>
        <end position="98"/>
    </location>
</feature>
<dbReference type="Proteomes" id="UP000187085">
    <property type="component" value="Unassembled WGS sequence"/>
</dbReference>
<dbReference type="OrthoDB" id="4881415at2"/>
<name>A0A1R1L7R4_9MICC</name>
<sequence length="104" mass="11032">MVSTPNDRSRPGQSDPDQPGLDDVMEPEDDALPSRDRSYHGGAKPVDDEELDELAEATEEERVDAGVADYAPSEVPPATDALPEGASPEAERAQRGLDEGGDEA</sequence>
<feature type="region of interest" description="Disordered" evidence="1">
    <location>
        <begin position="1"/>
        <end position="104"/>
    </location>
</feature>
<reference evidence="2 3" key="1">
    <citation type="submission" date="2016-12" db="EMBL/GenBank/DDBJ databases">
        <title>Draft genome of Tersicoccus phoenicis 1P05MA.</title>
        <authorList>
            <person name="Nakajima Y."/>
            <person name="Yoshizawa S."/>
            <person name="Nakamura K."/>
            <person name="Ogura Y."/>
            <person name="Hayashi T."/>
            <person name="Kogure K."/>
        </authorList>
    </citation>
    <scope>NUCLEOTIDE SEQUENCE [LARGE SCALE GENOMIC DNA]</scope>
    <source>
        <strain evidence="2 3">1p05MA</strain>
    </source>
</reference>
<keyword evidence="3" id="KW-1185">Reference proteome</keyword>
<accession>A0A1R1L7R4</accession>
<organism evidence="2 3">
    <name type="scientific">Tersicoccus phoenicis</name>
    <dbReference type="NCBI Taxonomy" id="554083"/>
    <lineage>
        <taxon>Bacteria</taxon>
        <taxon>Bacillati</taxon>
        <taxon>Actinomycetota</taxon>
        <taxon>Actinomycetes</taxon>
        <taxon>Micrococcales</taxon>
        <taxon>Micrococcaceae</taxon>
        <taxon>Tersicoccus</taxon>
    </lineage>
</organism>
<evidence type="ECO:0000313" key="3">
    <source>
        <dbReference type="Proteomes" id="UP000187085"/>
    </source>
</evidence>
<feature type="compositionally biased region" description="Acidic residues" evidence="1">
    <location>
        <begin position="47"/>
        <end position="62"/>
    </location>
</feature>
<feature type="compositionally biased region" description="Polar residues" evidence="1">
    <location>
        <begin position="1"/>
        <end position="16"/>
    </location>
</feature>
<comment type="caution">
    <text evidence="2">The sequence shown here is derived from an EMBL/GenBank/DDBJ whole genome shotgun (WGS) entry which is preliminary data.</text>
</comment>
<evidence type="ECO:0008006" key="4">
    <source>
        <dbReference type="Google" id="ProtNLM"/>
    </source>
</evidence>
<protein>
    <recommendedName>
        <fullName evidence="4">DUF5709 domain-containing protein</fullName>
    </recommendedName>
</protein>
<dbReference type="AlphaFoldDB" id="A0A1R1L7R4"/>
<dbReference type="EMBL" id="MRDE01000072">
    <property type="protein sequence ID" value="OMH23578.1"/>
    <property type="molecule type" value="Genomic_DNA"/>
</dbReference>
<proteinExistence type="predicted"/>